<dbReference type="Gene3D" id="3.90.550.10">
    <property type="entry name" value="Spore Coat Polysaccharide Biosynthesis Protein SpsA, Chain A"/>
    <property type="match status" value="1"/>
</dbReference>
<keyword evidence="1" id="KW-1133">Transmembrane helix</keyword>
<evidence type="ECO:0000256" key="1">
    <source>
        <dbReference type="SAM" id="Phobius"/>
    </source>
</evidence>
<gene>
    <name evidence="2" type="ORF">HK107_00815</name>
</gene>
<evidence type="ECO:0000313" key="3">
    <source>
        <dbReference type="Proteomes" id="UP000536835"/>
    </source>
</evidence>
<name>A0A7Y3RK57_9PROT</name>
<dbReference type="CDD" id="cd06438">
    <property type="entry name" value="EpsO_like"/>
    <property type="match status" value="1"/>
</dbReference>
<keyword evidence="1" id="KW-0812">Transmembrane</keyword>
<organism evidence="2 3">
    <name type="scientific">Parvularcula mediterranea</name>
    <dbReference type="NCBI Taxonomy" id="2732508"/>
    <lineage>
        <taxon>Bacteria</taxon>
        <taxon>Pseudomonadati</taxon>
        <taxon>Pseudomonadota</taxon>
        <taxon>Alphaproteobacteria</taxon>
        <taxon>Parvularculales</taxon>
        <taxon>Parvularculaceae</taxon>
        <taxon>Parvularcula</taxon>
    </lineage>
</organism>
<dbReference type="PANTHER" id="PTHR48090:SF6">
    <property type="entry name" value="SLR5056 PROTEIN"/>
    <property type="match status" value="1"/>
</dbReference>
<dbReference type="SUPFAM" id="SSF53448">
    <property type="entry name" value="Nucleotide-diphospho-sugar transferases"/>
    <property type="match status" value="1"/>
</dbReference>
<reference evidence="2 3" key="1">
    <citation type="submission" date="2020-05" db="EMBL/GenBank/DDBJ databases">
        <title>Parvularcula mediterraneae sp. nov., isolated from polypropylene straw from shallow seawater of the seashore of Laganas in Zakynthos island, Greece.</title>
        <authorList>
            <person name="Szabo I."/>
            <person name="Al-Omari J."/>
            <person name="Rado J."/>
            <person name="Szerdahelyi G.S."/>
        </authorList>
    </citation>
    <scope>NUCLEOTIDE SEQUENCE [LARGE SCALE GENOMIC DNA]</scope>
    <source>
        <strain evidence="2 3">ZS-1/3</strain>
    </source>
</reference>
<dbReference type="RefSeq" id="WP_173195858.1">
    <property type="nucleotide sequence ID" value="NZ_JABFCX010000002.1"/>
</dbReference>
<keyword evidence="2" id="KW-0808">Transferase</keyword>
<dbReference type="InterPro" id="IPR050256">
    <property type="entry name" value="Glycosyltransferase_2"/>
</dbReference>
<dbReference type="EMBL" id="JABFCX010000002">
    <property type="protein sequence ID" value="NNU14862.1"/>
    <property type="molecule type" value="Genomic_DNA"/>
</dbReference>
<proteinExistence type="predicted"/>
<protein>
    <submittedName>
        <fullName evidence="2">Glycosyltransferase</fullName>
    </submittedName>
</protein>
<dbReference type="Pfam" id="PF13641">
    <property type="entry name" value="Glyco_tranf_2_3"/>
    <property type="match status" value="1"/>
</dbReference>
<feature type="transmembrane region" description="Helical" evidence="1">
    <location>
        <begin position="287"/>
        <end position="316"/>
    </location>
</feature>
<evidence type="ECO:0000313" key="2">
    <source>
        <dbReference type="EMBL" id="NNU14862.1"/>
    </source>
</evidence>
<sequence length="392" mass="41116">MTALLLTALLSLPAAGVLALAGLLFAEVTVPRRKGVESSGEPGPIAIVIPAHDEEAGIAATVEDLKAQVRPQDRIIVVADNCSDGTADLAEAAGAEILVRENRELRGKGYALQHALDHLKASPPSTVLFTDADCLHSPGLVARVAAAAEASHAPAQALYLMGANPDAPPARKVSAFAWLVMNKVRAEGLWALAKTVKLTGAGAAFPWAIAEKLQLGSGEIVEDLGLTLTLAEDGTRVGFVPDALVSSTFPDAEAAATVQRARWEHGSMRMAQAKVPGLFAKGFGKPWLFLLGLDVALPPLVLFAVSIVAAGAYALLPLIFGITLPFALAFVAGLLFAVAVTIAWWRDGRKVLTPAEIGGLPSFLMSKLSVYGKKGRDSTKTWTRTPRDQSDT</sequence>
<feature type="transmembrane region" description="Helical" evidence="1">
    <location>
        <begin position="323"/>
        <end position="345"/>
    </location>
</feature>
<dbReference type="PANTHER" id="PTHR48090">
    <property type="entry name" value="UNDECAPRENYL-PHOSPHATE 4-DEOXY-4-FORMAMIDO-L-ARABINOSE TRANSFERASE-RELATED"/>
    <property type="match status" value="1"/>
</dbReference>
<dbReference type="InterPro" id="IPR029044">
    <property type="entry name" value="Nucleotide-diphossugar_trans"/>
</dbReference>
<keyword evidence="3" id="KW-1185">Reference proteome</keyword>
<keyword evidence="1" id="KW-0472">Membrane</keyword>
<accession>A0A7Y3RK57</accession>
<dbReference type="AlphaFoldDB" id="A0A7Y3RK57"/>
<dbReference type="GO" id="GO:0016740">
    <property type="term" value="F:transferase activity"/>
    <property type="evidence" value="ECO:0007669"/>
    <property type="project" value="UniProtKB-KW"/>
</dbReference>
<dbReference type="Proteomes" id="UP000536835">
    <property type="component" value="Unassembled WGS sequence"/>
</dbReference>
<comment type="caution">
    <text evidence="2">The sequence shown here is derived from an EMBL/GenBank/DDBJ whole genome shotgun (WGS) entry which is preliminary data.</text>
</comment>